<evidence type="ECO:0000256" key="5">
    <source>
        <dbReference type="ARBA" id="ARBA00023136"/>
    </source>
</evidence>
<keyword evidence="3 6" id="KW-0812">Transmembrane</keyword>
<name>A0A381VJS6_9ZZZZ</name>
<dbReference type="AlphaFoldDB" id="A0A381VJS6"/>
<evidence type="ECO:0000313" key="7">
    <source>
        <dbReference type="EMBL" id="SVA40589.1"/>
    </source>
</evidence>
<feature type="transmembrane region" description="Helical" evidence="6">
    <location>
        <begin position="248"/>
        <end position="266"/>
    </location>
</feature>
<evidence type="ECO:0008006" key="8">
    <source>
        <dbReference type="Google" id="ProtNLM"/>
    </source>
</evidence>
<dbReference type="PANTHER" id="PTHR21716:SF64">
    <property type="entry name" value="AI-2 TRANSPORT PROTEIN TQSA"/>
    <property type="match status" value="1"/>
</dbReference>
<organism evidence="7">
    <name type="scientific">marine metagenome</name>
    <dbReference type="NCBI Taxonomy" id="408172"/>
    <lineage>
        <taxon>unclassified sequences</taxon>
        <taxon>metagenomes</taxon>
        <taxon>ecological metagenomes</taxon>
    </lineage>
</organism>
<dbReference type="GO" id="GO:0055085">
    <property type="term" value="P:transmembrane transport"/>
    <property type="evidence" value="ECO:0007669"/>
    <property type="project" value="TreeGrafter"/>
</dbReference>
<keyword evidence="4 6" id="KW-1133">Transmembrane helix</keyword>
<protein>
    <recommendedName>
        <fullName evidence="8">AI-2E family transporter</fullName>
    </recommendedName>
</protein>
<sequence length="354" mass="38712">MNREKNTQTIYFFIIGILLAVIFFYFSRRVLTPFFIAFALAYLLDPVTDRLESLKISRTFAVLILMTGVFLLITGIGLLIFPLLKLQAEHLVHNLPSYIAVMQEWIYPLLGVVGDPEKIQGILNREFLKVGELPLKALSSVTSILWGSVAGLFSFILLLANLVIIPVAMFYLLRDYDLINKKVLDFAPARSREQVLSLIKEMDGVLAGFVRGQLMVGLIMAGLYSAGLFFCGTPMSLFIGLLAGLANLVPYLGLVVGFVPAAILTFMQTQDWVLVFGVAGVFAVVQGLEGMIITPRIVGEKIGLHPVAIILAVLLGAEFFGLVGVIVSVPAAAALNVLFTHGLNEYKSSSFYTS</sequence>
<dbReference type="PANTHER" id="PTHR21716">
    <property type="entry name" value="TRANSMEMBRANE PROTEIN"/>
    <property type="match status" value="1"/>
</dbReference>
<gene>
    <name evidence="7" type="ORF">METZ01_LOCUS93443</name>
</gene>
<dbReference type="GO" id="GO:0016020">
    <property type="term" value="C:membrane"/>
    <property type="evidence" value="ECO:0007669"/>
    <property type="project" value="UniProtKB-SubCell"/>
</dbReference>
<comment type="subcellular location">
    <subcellularLocation>
        <location evidence="1">Membrane</location>
        <topology evidence="1">Multi-pass membrane protein</topology>
    </subcellularLocation>
</comment>
<feature type="transmembrane region" description="Helical" evidence="6">
    <location>
        <begin position="273"/>
        <end position="294"/>
    </location>
</feature>
<feature type="transmembrane region" description="Helical" evidence="6">
    <location>
        <begin position="144"/>
        <end position="173"/>
    </location>
</feature>
<evidence type="ECO:0000256" key="3">
    <source>
        <dbReference type="ARBA" id="ARBA00022692"/>
    </source>
</evidence>
<feature type="transmembrane region" description="Helical" evidence="6">
    <location>
        <begin position="60"/>
        <end position="84"/>
    </location>
</feature>
<proteinExistence type="inferred from homology"/>
<evidence type="ECO:0000256" key="4">
    <source>
        <dbReference type="ARBA" id="ARBA00022989"/>
    </source>
</evidence>
<reference evidence="7" key="1">
    <citation type="submission" date="2018-05" db="EMBL/GenBank/DDBJ databases">
        <authorList>
            <person name="Lanie J.A."/>
            <person name="Ng W.-L."/>
            <person name="Kazmierczak K.M."/>
            <person name="Andrzejewski T.M."/>
            <person name="Davidsen T.M."/>
            <person name="Wayne K.J."/>
            <person name="Tettelin H."/>
            <person name="Glass J.I."/>
            <person name="Rusch D."/>
            <person name="Podicherti R."/>
            <person name="Tsui H.-C.T."/>
            <person name="Winkler M.E."/>
        </authorList>
    </citation>
    <scope>NUCLEOTIDE SEQUENCE</scope>
</reference>
<evidence type="ECO:0000256" key="6">
    <source>
        <dbReference type="SAM" id="Phobius"/>
    </source>
</evidence>
<accession>A0A381VJS6</accession>
<evidence type="ECO:0000256" key="2">
    <source>
        <dbReference type="ARBA" id="ARBA00009773"/>
    </source>
</evidence>
<dbReference type="Pfam" id="PF01594">
    <property type="entry name" value="AI-2E_transport"/>
    <property type="match status" value="1"/>
</dbReference>
<feature type="transmembrane region" description="Helical" evidence="6">
    <location>
        <begin position="9"/>
        <end position="26"/>
    </location>
</feature>
<dbReference type="InterPro" id="IPR002549">
    <property type="entry name" value="AI-2E-like"/>
</dbReference>
<keyword evidence="5 6" id="KW-0472">Membrane</keyword>
<feature type="transmembrane region" description="Helical" evidence="6">
    <location>
        <begin position="32"/>
        <end position="48"/>
    </location>
</feature>
<dbReference type="EMBL" id="UINC01009034">
    <property type="protein sequence ID" value="SVA40589.1"/>
    <property type="molecule type" value="Genomic_DNA"/>
</dbReference>
<comment type="similarity">
    <text evidence="2">Belongs to the autoinducer-2 exporter (AI-2E) (TC 2.A.86) family.</text>
</comment>
<feature type="transmembrane region" description="Helical" evidence="6">
    <location>
        <begin position="306"/>
        <end position="339"/>
    </location>
</feature>
<evidence type="ECO:0000256" key="1">
    <source>
        <dbReference type="ARBA" id="ARBA00004141"/>
    </source>
</evidence>